<dbReference type="Gene3D" id="1.20.150.30">
    <property type="entry name" value="Zincin-like metallopeptidase, N-terminal domain"/>
    <property type="match status" value="1"/>
</dbReference>
<dbReference type="Proteomes" id="UP000664332">
    <property type="component" value="Unassembled WGS sequence"/>
</dbReference>
<dbReference type="InterPro" id="IPR042271">
    <property type="entry name" value="Zinicin_2_N"/>
</dbReference>
<keyword evidence="2" id="KW-0378">Hydrolase</keyword>
<accession>A0A939E027</accession>
<dbReference type="NCBIfam" id="TIGR03624">
    <property type="entry name" value="putative hydrolase"/>
    <property type="match status" value="1"/>
</dbReference>
<organism evidence="2 3">
    <name type="scientific">Corynebacterium mendelii</name>
    <dbReference type="NCBI Taxonomy" id="2765362"/>
    <lineage>
        <taxon>Bacteria</taxon>
        <taxon>Bacillati</taxon>
        <taxon>Actinomycetota</taxon>
        <taxon>Actinomycetes</taxon>
        <taxon>Mycobacteriales</taxon>
        <taxon>Corynebacteriaceae</taxon>
        <taxon>Corynebacterium</taxon>
    </lineage>
</organism>
<feature type="region of interest" description="Disordered" evidence="1">
    <location>
        <begin position="1"/>
        <end position="34"/>
    </location>
</feature>
<dbReference type="InterPro" id="IPR018766">
    <property type="entry name" value="Zinicin_2"/>
</dbReference>
<evidence type="ECO:0000313" key="3">
    <source>
        <dbReference type="Proteomes" id="UP000664332"/>
    </source>
</evidence>
<dbReference type="RefSeq" id="WP_207278932.1">
    <property type="nucleotide sequence ID" value="NZ_JAFLEQ010000014.1"/>
</dbReference>
<gene>
    <name evidence="2" type="ORF">JZY06_07425</name>
</gene>
<keyword evidence="2" id="KW-0645">Protease</keyword>
<protein>
    <submittedName>
        <fullName evidence="2">Zinc-dependent metalloprotease</fullName>
    </submittedName>
</protein>
<dbReference type="PANTHER" id="PTHR39420:SF2">
    <property type="entry name" value="HYDROLASE"/>
    <property type="match status" value="1"/>
</dbReference>
<dbReference type="SUPFAM" id="SSF55486">
    <property type="entry name" value="Metalloproteases ('zincins'), catalytic domain"/>
    <property type="match status" value="1"/>
</dbReference>
<dbReference type="AlphaFoldDB" id="A0A939E027"/>
<proteinExistence type="predicted"/>
<name>A0A939E027_9CORY</name>
<evidence type="ECO:0000256" key="1">
    <source>
        <dbReference type="SAM" id="MobiDB-lite"/>
    </source>
</evidence>
<evidence type="ECO:0000313" key="2">
    <source>
        <dbReference type="EMBL" id="MBN9644440.1"/>
    </source>
</evidence>
<feature type="compositionally biased region" description="Acidic residues" evidence="1">
    <location>
        <begin position="456"/>
        <end position="474"/>
    </location>
</feature>
<keyword evidence="3" id="KW-1185">Reference proteome</keyword>
<dbReference type="Pfam" id="PF10103">
    <property type="entry name" value="Zincin_2"/>
    <property type="match status" value="1"/>
</dbReference>
<feature type="compositionally biased region" description="Basic and acidic residues" evidence="1">
    <location>
        <begin position="440"/>
        <end position="451"/>
    </location>
</feature>
<comment type="caution">
    <text evidence="2">The sequence shown here is derived from an EMBL/GenBank/DDBJ whole genome shotgun (WGS) entry which is preliminary data.</text>
</comment>
<dbReference type="PANTHER" id="PTHR39420">
    <property type="match status" value="1"/>
</dbReference>
<reference evidence="2" key="1">
    <citation type="submission" date="2021-03" db="EMBL/GenBank/DDBJ databases">
        <authorList>
            <person name="Sun Q."/>
        </authorList>
    </citation>
    <scope>NUCLEOTIDE SEQUENCE</scope>
    <source>
        <strain evidence="2">CCM 8862</strain>
    </source>
</reference>
<dbReference type="GO" id="GO:0008237">
    <property type="term" value="F:metallopeptidase activity"/>
    <property type="evidence" value="ECO:0007669"/>
    <property type="project" value="UniProtKB-KW"/>
</dbReference>
<feature type="region of interest" description="Disordered" evidence="1">
    <location>
        <begin position="429"/>
        <end position="474"/>
    </location>
</feature>
<keyword evidence="2" id="KW-0482">Metalloprotease</keyword>
<dbReference type="EMBL" id="JAFLEQ010000014">
    <property type="protein sequence ID" value="MBN9644440.1"/>
    <property type="molecule type" value="Genomic_DNA"/>
</dbReference>
<sequence>MASNGFGFTPRDDDDDDDRRKDDNPFSIFGFGAPSGGGSLGDMLNQFGQMLSGVGSTMNNSDGGAVNYQLAEKIALQEIGSPAQPSPAQSQAVEEAVRLADVWMDGVTDLPSSGAQVVAWSPKDWLHGTLDSWKRFVTPVAERMNEAQLESLPEQAREMVGPMLTMMNQMSGMNSGMQLGSSLGELAGQVISGCDMGLPVAPKNTVALLPQRIISIAKEVGCERRDLMIYVAAREAARQRLFTHVPWLTEQLVSSVEEYARGLVIDTSHIEDAARELNLESGEPTDIQDAIGKLQSMDLSPRISSRNAGATTRLETLLALVEGWVDHVVGETLGERIPSTPLITEAFTRRRATGGSADKAMERIVGITISAPKIEAAANLWQRATTAVGGQRRDAVWDHPDFLPDADDLDHPAAFIDRLLDDADGDDFDPIAEINALEEELARKAEEEKQQQDSTDSTDDGDTGDDNADGDDKS</sequence>